<organism evidence="2 3">
    <name type="scientific">Infirmifilum lucidum</name>
    <dbReference type="NCBI Taxonomy" id="2776706"/>
    <lineage>
        <taxon>Archaea</taxon>
        <taxon>Thermoproteota</taxon>
        <taxon>Thermoprotei</taxon>
        <taxon>Thermofilales</taxon>
        <taxon>Thermofilaceae</taxon>
        <taxon>Infirmifilum</taxon>
    </lineage>
</organism>
<dbReference type="EMBL" id="CP062310">
    <property type="protein sequence ID" value="QOJ79473.1"/>
    <property type="molecule type" value="Genomic_DNA"/>
</dbReference>
<dbReference type="Gene3D" id="3.60.21.10">
    <property type="match status" value="1"/>
</dbReference>
<keyword evidence="3" id="KW-1185">Reference proteome</keyword>
<dbReference type="InterPro" id="IPR004843">
    <property type="entry name" value="Calcineurin-like_PHP"/>
</dbReference>
<dbReference type="GO" id="GO:0016787">
    <property type="term" value="F:hydrolase activity"/>
    <property type="evidence" value="ECO:0007669"/>
    <property type="project" value="InterPro"/>
</dbReference>
<proteinExistence type="predicted"/>
<dbReference type="InterPro" id="IPR029052">
    <property type="entry name" value="Metallo-depent_PP-like"/>
</dbReference>
<dbReference type="PIRSF" id="PIRSF000887">
    <property type="entry name" value="Pesterase_MJ0037"/>
    <property type="match status" value="1"/>
</dbReference>
<dbReference type="Proteomes" id="UP000594121">
    <property type="component" value="Chromosome"/>
</dbReference>
<dbReference type="PANTHER" id="PTHR39323:SF1">
    <property type="entry name" value="BLR1149 PROTEIN"/>
    <property type="match status" value="1"/>
</dbReference>
<dbReference type="RefSeq" id="WP_192819445.1">
    <property type="nucleotide sequence ID" value="NZ_CP062310.1"/>
</dbReference>
<dbReference type="Pfam" id="PF00149">
    <property type="entry name" value="Metallophos"/>
    <property type="match status" value="1"/>
</dbReference>
<dbReference type="AlphaFoldDB" id="A0A7L9FKD4"/>
<accession>A0A7L9FKD4</accession>
<evidence type="ECO:0000313" key="3">
    <source>
        <dbReference type="Proteomes" id="UP000594121"/>
    </source>
</evidence>
<sequence>MLPALKLSKGVEIVGLGLYLARLDALVVADLHIGYEEALAEEGLYVPPFQSQEIRGVIESMVRETGASRLILLGDVKHEFGDVTRQEWRETSELLGLVKDSLKMEVEVVRGNHDNYLVALLKKMDVPLRDPYLMEEGVLFFHGHKPLPVEGFAENVETIILGHEHPAIALRDEVGARLKIKALLEGSYMGKRVIVLPALSPLMPGTEVNVERSLLSPILREADIDSFRAYAIDLEAGVYDFGLIKYLRVASRAPLEL</sequence>
<dbReference type="KEGG" id="thel:IG193_03155"/>
<dbReference type="InterPro" id="IPR004376">
    <property type="entry name" value="Pesterase_MJ0037"/>
</dbReference>
<evidence type="ECO:0000259" key="1">
    <source>
        <dbReference type="Pfam" id="PF00149"/>
    </source>
</evidence>
<evidence type="ECO:0000313" key="2">
    <source>
        <dbReference type="EMBL" id="QOJ79473.1"/>
    </source>
</evidence>
<dbReference type="CDD" id="cd07391">
    <property type="entry name" value="MPP_PF1019"/>
    <property type="match status" value="1"/>
</dbReference>
<name>A0A7L9FKD4_9CREN</name>
<dbReference type="NCBIfam" id="TIGR00024">
    <property type="entry name" value="SbcD_rel_arch"/>
    <property type="match status" value="1"/>
</dbReference>
<dbReference type="InterPro" id="IPR024173">
    <property type="entry name" value="Pesterase_MJ0037-like"/>
</dbReference>
<feature type="domain" description="Calcineurin-like phosphoesterase" evidence="1">
    <location>
        <begin position="26"/>
        <end position="144"/>
    </location>
</feature>
<gene>
    <name evidence="2" type="ORF">IG193_03155</name>
</gene>
<reference evidence="2 3" key="1">
    <citation type="submission" date="2020-10" db="EMBL/GenBank/DDBJ databases">
        <title>Thermofilum lucidum 3507LT sp. nov. a novel member of Thermofilaceae family isolated from Chile hot spring, and proposal of description order Thermofilales.</title>
        <authorList>
            <person name="Zayulina K.S."/>
            <person name="Elcheninov A.G."/>
            <person name="Toshchakov S.V."/>
            <person name="Kublanov I.V."/>
        </authorList>
    </citation>
    <scope>NUCLEOTIDE SEQUENCE [LARGE SCALE GENOMIC DNA]</scope>
    <source>
        <strain evidence="2 3">3507LT</strain>
    </source>
</reference>
<dbReference type="InParanoid" id="A0A7L9FKD4"/>
<protein>
    <submittedName>
        <fullName evidence="2">Metallophosphoesterase</fullName>
    </submittedName>
</protein>
<dbReference type="SUPFAM" id="SSF56300">
    <property type="entry name" value="Metallo-dependent phosphatases"/>
    <property type="match status" value="1"/>
</dbReference>
<dbReference type="PANTHER" id="PTHR39323">
    <property type="entry name" value="BLR1149 PROTEIN"/>
    <property type="match status" value="1"/>
</dbReference>
<dbReference type="GeneID" id="59148861"/>